<dbReference type="Proteomes" id="UP000295382">
    <property type="component" value="Unassembled WGS sequence"/>
</dbReference>
<proteinExistence type="predicted"/>
<evidence type="ECO:0000313" key="1">
    <source>
        <dbReference type="EMBL" id="TCS35831.1"/>
    </source>
</evidence>
<dbReference type="EMBL" id="SLZQ01000009">
    <property type="protein sequence ID" value="TCS35831.1"/>
    <property type="molecule type" value="Genomic_DNA"/>
</dbReference>
<gene>
    <name evidence="1" type="ORF">EDC30_109130</name>
</gene>
<accession>A0A4R3HUI1</accession>
<dbReference type="RefSeq" id="WP_132259507.1">
    <property type="nucleotide sequence ID" value="NZ_SLZQ01000009.1"/>
</dbReference>
<evidence type="ECO:0000313" key="2">
    <source>
        <dbReference type="Proteomes" id="UP000295382"/>
    </source>
</evidence>
<dbReference type="AlphaFoldDB" id="A0A4R3HUI1"/>
<name>A0A4R3HUI1_PAULE</name>
<keyword evidence="2" id="KW-1185">Reference proteome</keyword>
<sequence>MISTVRQAANNRRTLASIKSKLLLISTDWGEVDEFFRAQFETLASDVEQLEKHLDEFVKAGGQV</sequence>
<organism evidence="1 2">
    <name type="scientific">Paucimonas lemoignei</name>
    <name type="common">Pseudomonas lemoignei</name>
    <dbReference type="NCBI Taxonomy" id="29443"/>
    <lineage>
        <taxon>Bacteria</taxon>
        <taxon>Pseudomonadati</taxon>
        <taxon>Pseudomonadota</taxon>
        <taxon>Betaproteobacteria</taxon>
        <taxon>Burkholderiales</taxon>
        <taxon>Burkholderiaceae</taxon>
        <taxon>Paucimonas</taxon>
    </lineage>
</organism>
<protein>
    <submittedName>
        <fullName evidence="1">Uncharacterized protein</fullName>
    </submittedName>
</protein>
<comment type="caution">
    <text evidence="1">The sequence shown here is derived from an EMBL/GenBank/DDBJ whole genome shotgun (WGS) entry which is preliminary data.</text>
</comment>
<reference evidence="1 2" key="1">
    <citation type="submission" date="2019-03" db="EMBL/GenBank/DDBJ databases">
        <title>Genomic Encyclopedia of Type Strains, Phase IV (KMG-IV): sequencing the most valuable type-strain genomes for metagenomic binning, comparative biology and taxonomic classification.</title>
        <authorList>
            <person name="Goeker M."/>
        </authorList>
    </citation>
    <scope>NUCLEOTIDE SEQUENCE [LARGE SCALE GENOMIC DNA]</scope>
    <source>
        <strain evidence="1 2">DSM 7445</strain>
    </source>
</reference>